<dbReference type="InterPro" id="IPR041229">
    <property type="entry name" value="HEPN_Apea"/>
</dbReference>
<dbReference type="Pfam" id="PF18862">
    <property type="entry name" value="ApeA_NTD1"/>
    <property type="match status" value="1"/>
</dbReference>
<feature type="domain" description="Apea-like HEPN" evidence="1">
    <location>
        <begin position="334"/>
        <end position="448"/>
    </location>
</feature>
<feature type="domain" description="ApeA N-terminal" evidence="2">
    <location>
        <begin position="15"/>
        <end position="253"/>
    </location>
</feature>
<reference evidence="3 4" key="1">
    <citation type="submission" date="2019-08" db="EMBL/GenBank/DDBJ databases">
        <title>In-depth cultivation of the pig gut microbiome towards novel bacterial diversity and tailored functional studies.</title>
        <authorList>
            <person name="Wylensek D."/>
            <person name="Hitch T.C.A."/>
            <person name="Clavel T."/>
        </authorList>
    </citation>
    <scope>NUCLEOTIDE SEQUENCE [LARGE SCALE GENOMIC DNA]</scope>
    <source>
        <strain evidence="3 4">BBE-744-WT-12</strain>
    </source>
</reference>
<dbReference type="EMBL" id="VUNS01000055">
    <property type="protein sequence ID" value="MST99769.1"/>
    <property type="molecule type" value="Genomic_DNA"/>
</dbReference>
<proteinExistence type="predicted"/>
<organism evidence="3 4">
    <name type="scientific">Victivallis lenta</name>
    <dbReference type="NCBI Taxonomy" id="2606640"/>
    <lineage>
        <taxon>Bacteria</taxon>
        <taxon>Pseudomonadati</taxon>
        <taxon>Lentisphaerota</taxon>
        <taxon>Lentisphaeria</taxon>
        <taxon>Victivallales</taxon>
        <taxon>Victivallaceae</taxon>
        <taxon>Victivallis</taxon>
    </lineage>
</organism>
<sequence length="455" mass="52871">MGLEQFKKYLQENKFSGEWRYIDEPENVFSGTLTYDPLKGGFLEFIGGPKNLLTSKETLDSFLGKSPTGKFISIFNARREKTSFTFGVFSQHQYSFYEYWESDSNEGLHKSDILLESLRFQLSHLEEWEGRICLTPEFDSSAKRISGVSYSEFPSVNLYEDEKVSITLNYALSVQGNMLEAFHLYHNVFIKVSVKEGRLPYYNTEDQNNIEYYFLTMHALFSFLIGKDVFPYDITCRYETIKPSENASEHEKALGEQAICGKYFPYWEYEAFSGKVLSGIQMFLPRADIPDLPSLTAKWFSKQNIISDSVSQLTSFHNQKFISETTLAFLIFSFEGLHRKLYSKKPIFLKRLRNFMLKLQGKVPEKNTRDITLKERVFYSLFKCRKLLQLNNAQDLLIIAHKMTQHRDAIGHRDKDIELSGAESAYLSYEMSYLLEAMISKELDIPKETQTCPNN</sequence>
<gene>
    <name evidence="3" type="ORF">FYJ85_22320</name>
</gene>
<evidence type="ECO:0008006" key="5">
    <source>
        <dbReference type="Google" id="ProtNLM"/>
    </source>
</evidence>
<evidence type="ECO:0000313" key="3">
    <source>
        <dbReference type="EMBL" id="MST99769.1"/>
    </source>
</evidence>
<evidence type="ECO:0000259" key="1">
    <source>
        <dbReference type="Pfam" id="PF18739"/>
    </source>
</evidence>
<evidence type="ECO:0000313" key="4">
    <source>
        <dbReference type="Proteomes" id="UP000435649"/>
    </source>
</evidence>
<protein>
    <recommendedName>
        <fullName evidence="5">ApeA N-terminal domain-containing protein</fullName>
    </recommendedName>
</protein>
<dbReference type="InterPro" id="IPR041223">
    <property type="entry name" value="ApeA_NTD"/>
</dbReference>
<dbReference type="RefSeq" id="WP_154420928.1">
    <property type="nucleotide sequence ID" value="NZ_VUNS01000055.1"/>
</dbReference>
<evidence type="ECO:0000259" key="2">
    <source>
        <dbReference type="Pfam" id="PF18862"/>
    </source>
</evidence>
<accession>A0A844GC53</accession>
<comment type="caution">
    <text evidence="3">The sequence shown here is derived from an EMBL/GenBank/DDBJ whole genome shotgun (WGS) entry which is preliminary data.</text>
</comment>
<dbReference type="AlphaFoldDB" id="A0A844GC53"/>
<dbReference type="Pfam" id="PF18739">
    <property type="entry name" value="HEPN_Apea"/>
    <property type="match status" value="1"/>
</dbReference>
<dbReference type="Proteomes" id="UP000435649">
    <property type="component" value="Unassembled WGS sequence"/>
</dbReference>
<name>A0A844GC53_9BACT</name>
<keyword evidence="4" id="KW-1185">Reference proteome</keyword>